<organism evidence="11 12">
    <name type="scientific">Pseudogymnoascus verrucosus</name>
    <dbReference type="NCBI Taxonomy" id="342668"/>
    <lineage>
        <taxon>Eukaryota</taxon>
        <taxon>Fungi</taxon>
        <taxon>Dikarya</taxon>
        <taxon>Ascomycota</taxon>
        <taxon>Pezizomycotina</taxon>
        <taxon>Leotiomycetes</taxon>
        <taxon>Thelebolales</taxon>
        <taxon>Thelebolaceae</taxon>
        <taxon>Pseudogymnoascus</taxon>
    </lineage>
</organism>
<evidence type="ECO:0000256" key="6">
    <source>
        <dbReference type="ARBA" id="ARBA00023163"/>
    </source>
</evidence>
<comment type="subcellular location">
    <subcellularLocation>
        <location evidence="1">Nucleus</location>
    </subcellularLocation>
</comment>
<dbReference type="InterPro" id="IPR051089">
    <property type="entry name" value="prtT"/>
</dbReference>
<evidence type="ECO:0000256" key="3">
    <source>
        <dbReference type="ARBA" id="ARBA00022833"/>
    </source>
</evidence>
<feature type="region of interest" description="Disordered" evidence="9">
    <location>
        <begin position="654"/>
        <end position="693"/>
    </location>
</feature>
<dbReference type="STRING" id="342668.A0A1B8GBF2"/>
<keyword evidence="4" id="KW-0805">Transcription regulation</keyword>
<dbReference type="EMBL" id="KV460257">
    <property type="protein sequence ID" value="OBT93175.1"/>
    <property type="molecule type" value="Genomic_DNA"/>
</dbReference>
<dbReference type="AlphaFoldDB" id="A0A1B8GBF2"/>
<dbReference type="Proteomes" id="UP000091956">
    <property type="component" value="Unassembled WGS sequence"/>
</dbReference>
<keyword evidence="2" id="KW-0479">Metal-binding</keyword>
<gene>
    <name evidence="11" type="ORF">VE01_09195</name>
</gene>
<name>A0A1B8GBF2_9PEZI</name>
<keyword evidence="7" id="KW-0539">Nucleus</keyword>
<feature type="compositionally biased region" description="Gly residues" evidence="9">
    <location>
        <begin position="1"/>
        <end position="16"/>
    </location>
</feature>
<evidence type="ECO:0000256" key="5">
    <source>
        <dbReference type="ARBA" id="ARBA00023125"/>
    </source>
</evidence>
<proteinExistence type="predicted"/>
<feature type="region of interest" description="Disordered" evidence="9">
    <location>
        <begin position="1"/>
        <end position="66"/>
    </location>
</feature>
<keyword evidence="8" id="KW-0175">Coiled coil</keyword>
<evidence type="ECO:0000259" key="10">
    <source>
        <dbReference type="PROSITE" id="PS50048"/>
    </source>
</evidence>
<dbReference type="PROSITE" id="PS50048">
    <property type="entry name" value="ZN2_CY6_FUNGAL_2"/>
    <property type="match status" value="1"/>
</dbReference>
<dbReference type="GO" id="GO:0000981">
    <property type="term" value="F:DNA-binding transcription factor activity, RNA polymerase II-specific"/>
    <property type="evidence" value="ECO:0007669"/>
    <property type="project" value="InterPro"/>
</dbReference>
<keyword evidence="6" id="KW-0804">Transcription</keyword>
<dbReference type="GO" id="GO:0000976">
    <property type="term" value="F:transcription cis-regulatory region binding"/>
    <property type="evidence" value="ECO:0007669"/>
    <property type="project" value="TreeGrafter"/>
</dbReference>
<dbReference type="PANTHER" id="PTHR31845:SF21">
    <property type="entry name" value="REGULATORY PROTEIN LEU3"/>
    <property type="match status" value="1"/>
</dbReference>
<dbReference type="CDD" id="cd12148">
    <property type="entry name" value="fungal_TF_MHR"/>
    <property type="match status" value="1"/>
</dbReference>
<dbReference type="SMART" id="SM00066">
    <property type="entry name" value="GAL4"/>
    <property type="match status" value="1"/>
</dbReference>
<evidence type="ECO:0000256" key="7">
    <source>
        <dbReference type="ARBA" id="ARBA00023242"/>
    </source>
</evidence>
<dbReference type="Pfam" id="PF00172">
    <property type="entry name" value="Zn_clus"/>
    <property type="match status" value="1"/>
</dbReference>
<dbReference type="InterPro" id="IPR036864">
    <property type="entry name" value="Zn2-C6_fun-type_DNA-bd_sf"/>
</dbReference>
<dbReference type="InterPro" id="IPR001138">
    <property type="entry name" value="Zn2Cys6_DnaBD"/>
</dbReference>
<dbReference type="RefSeq" id="XP_018126908.1">
    <property type="nucleotide sequence ID" value="XM_018278611.2"/>
</dbReference>
<dbReference type="GO" id="GO:0001216">
    <property type="term" value="F:DNA-binding transcription activator activity"/>
    <property type="evidence" value="ECO:0007669"/>
    <property type="project" value="UniProtKB-ARBA"/>
</dbReference>
<dbReference type="CDD" id="cd00067">
    <property type="entry name" value="GAL4"/>
    <property type="match status" value="1"/>
</dbReference>
<evidence type="ECO:0000256" key="8">
    <source>
        <dbReference type="SAM" id="Coils"/>
    </source>
</evidence>
<reference evidence="12" key="2">
    <citation type="journal article" date="2018" name="Nat. Commun.">
        <title>Extreme sensitivity to ultraviolet light in the fungal pathogen causing white-nose syndrome of bats.</title>
        <authorList>
            <person name="Palmer J.M."/>
            <person name="Drees K.P."/>
            <person name="Foster J.T."/>
            <person name="Lindner D.L."/>
        </authorList>
    </citation>
    <scope>NUCLEOTIDE SEQUENCE [LARGE SCALE GENOMIC DNA]</scope>
    <source>
        <strain evidence="12">UAMH 10579</strain>
    </source>
</reference>
<dbReference type="GO" id="GO:0005634">
    <property type="term" value="C:nucleus"/>
    <property type="evidence" value="ECO:0007669"/>
    <property type="project" value="UniProtKB-SubCell"/>
</dbReference>
<reference evidence="11 12" key="1">
    <citation type="submission" date="2016-03" db="EMBL/GenBank/DDBJ databases">
        <title>Comparative genomics of Pseudogymnoascus destructans, the fungus causing white-nose syndrome of bats.</title>
        <authorList>
            <person name="Palmer J.M."/>
            <person name="Drees K.P."/>
            <person name="Foster J.T."/>
            <person name="Lindner D.L."/>
        </authorList>
    </citation>
    <scope>NUCLEOTIDE SEQUENCE [LARGE SCALE GENOMIC DNA]</scope>
    <source>
        <strain evidence="11 12">UAMH 10579</strain>
    </source>
</reference>
<dbReference type="SUPFAM" id="SSF57701">
    <property type="entry name" value="Zn2/Cys6 DNA-binding domain"/>
    <property type="match status" value="1"/>
</dbReference>
<dbReference type="GO" id="GO:0008270">
    <property type="term" value="F:zinc ion binding"/>
    <property type="evidence" value="ECO:0007669"/>
    <property type="project" value="InterPro"/>
</dbReference>
<feature type="compositionally biased region" description="Polar residues" evidence="9">
    <location>
        <begin position="18"/>
        <end position="28"/>
    </location>
</feature>
<keyword evidence="3" id="KW-0862">Zinc</keyword>
<dbReference type="PANTHER" id="PTHR31845">
    <property type="entry name" value="FINGER DOMAIN PROTEIN, PUTATIVE-RELATED"/>
    <property type="match status" value="1"/>
</dbReference>
<dbReference type="FunFam" id="4.10.240.10:FF:000003">
    <property type="entry name" value="C6 transcription factor (Leu3)"/>
    <property type="match status" value="1"/>
</dbReference>
<evidence type="ECO:0000313" key="12">
    <source>
        <dbReference type="Proteomes" id="UP000091956"/>
    </source>
</evidence>
<feature type="domain" description="Zn(2)-C6 fungal-type" evidence="10">
    <location>
        <begin position="67"/>
        <end position="100"/>
    </location>
</feature>
<evidence type="ECO:0000256" key="4">
    <source>
        <dbReference type="ARBA" id="ARBA00023015"/>
    </source>
</evidence>
<evidence type="ECO:0000313" key="11">
    <source>
        <dbReference type="EMBL" id="OBT93175.1"/>
    </source>
</evidence>
<feature type="coiled-coil region" evidence="8">
    <location>
        <begin position="113"/>
        <end position="140"/>
    </location>
</feature>
<evidence type="ECO:0000256" key="9">
    <source>
        <dbReference type="SAM" id="MobiDB-lite"/>
    </source>
</evidence>
<dbReference type="Gene3D" id="4.10.240.10">
    <property type="entry name" value="Zn(2)-C6 fungal-type DNA-binding domain"/>
    <property type="match status" value="1"/>
</dbReference>
<evidence type="ECO:0000256" key="2">
    <source>
        <dbReference type="ARBA" id="ARBA00022723"/>
    </source>
</evidence>
<keyword evidence="12" id="KW-1185">Reference proteome</keyword>
<evidence type="ECO:0000256" key="1">
    <source>
        <dbReference type="ARBA" id="ARBA00004123"/>
    </source>
</evidence>
<keyword evidence="5" id="KW-0238">DNA-binding</keyword>
<sequence>MDAQGGVGVIGGGHGGASSPTSIRNGTANAKRKRSGAGFESSPGSVDIAENEEDEAERRRQPGVKRACNECRQQKLRCDVVQDPFTTCSRCMRLKLECKIESNFKRVGKRSKHAEMEKQIESLRRSLQRAQAQGYAVEEEEDIESPMGNGMYSNSMNNSSFLRNSDEAVSSLLHLKQSGTYNIPRVAHQLEDVRLTEDQVNQLFSDYFTFYHPFLPFLNPSQPPEQYFTQCPLLFWAIISVSARRTNVMDNLLTSLAGPLSRLLWTTIGGVPGSHYAIKALCLLCTWSLPTSTTATDPTHILSGVLMKAATGIGLHRPSHAQDFSRVSVEFNKDELHDRVTTWAVCNIVSQTIGTGYGQPATTLYDWTLAIRPGDAGPFQLSAELEARLRIERFTDKVSKEMFSNASDPQGVSGDELRAMLTRIFRREYADLEASILSDQNLSPFITVFLKAAGLHLRLAAFFDSRSTPNYMDDLLGLWRATTGFLTTVFSLETPSGTHSGNILQYGTNYMSQMIVAAGFALLKLLSSFFSAEIDFDRGRLLFHKTIQAIRSMSVTNNDLLWRLAELMAQMWNGLRAEKRTEHGSSELDGSMQLKVRCRHSMSLVYDTIWRWREEYQAQGRGSIEGTSLRIPRQSAGTTSSSWLDANRDWDAAALKNPTNPESAEDSRASSTPLDSTLAPPPHTLHQGLPNHMATSLSGLGGMSGYGESNYEVFDPLNWMLDGLVDFPYSYAAVQGLETQGMS</sequence>
<dbReference type="PROSITE" id="PS00463">
    <property type="entry name" value="ZN2_CY6_FUNGAL_1"/>
    <property type="match status" value="1"/>
</dbReference>
<accession>A0A1B8GBF2</accession>
<protein>
    <recommendedName>
        <fullName evidence="10">Zn(2)-C6 fungal-type domain-containing protein</fullName>
    </recommendedName>
</protein>
<dbReference type="GeneID" id="28842581"/>
<dbReference type="OrthoDB" id="2341546at2759"/>